<dbReference type="Proteomes" id="UP000320580">
    <property type="component" value="Chromosome"/>
</dbReference>
<comment type="similarity">
    <text evidence="1">Belongs to the melC1 family.</text>
</comment>
<name>A0A5B8IDQ5_9ACTN</name>
<keyword evidence="5" id="KW-1185">Reference proteome</keyword>
<organism evidence="4 5">
    <name type="scientific">Streptomyces qinzhouensis</name>
    <dbReference type="NCBI Taxonomy" id="2599401"/>
    <lineage>
        <taxon>Bacteria</taxon>
        <taxon>Bacillati</taxon>
        <taxon>Actinomycetota</taxon>
        <taxon>Actinomycetes</taxon>
        <taxon>Kitasatosporales</taxon>
        <taxon>Streptomycetaceae</taxon>
        <taxon>Streptomyces</taxon>
    </lineage>
</organism>
<dbReference type="Gene3D" id="3.30.1880.10">
    <property type="entry name" value="protein ne1242 domain like"/>
    <property type="match status" value="1"/>
</dbReference>
<dbReference type="AlphaFoldDB" id="A0A5B8IDQ5"/>
<dbReference type="EMBL" id="CP042266">
    <property type="protein sequence ID" value="QDY75249.1"/>
    <property type="molecule type" value="Genomic_DNA"/>
</dbReference>
<accession>A0A5B8IDQ5</accession>
<dbReference type="InterPro" id="IPR010928">
    <property type="entry name" value="MelC1"/>
</dbReference>
<evidence type="ECO:0000313" key="5">
    <source>
        <dbReference type="Proteomes" id="UP000320580"/>
    </source>
</evidence>
<dbReference type="InterPro" id="IPR006311">
    <property type="entry name" value="TAT_signal"/>
</dbReference>
<dbReference type="NCBIfam" id="NF047833">
    <property type="entry name" value="TyroCdyMelC1"/>
    <property type="match status" value="1"/>
</dbReference>
<gene>
    <name evidence="4" type="ORF">FQU76_00660</name>
</gene>
<evidence type="ECO:0000256" key="2">
    <source>
        <dbReference type="ARBA" id="ARBA00022729"/>
    </source>
</evidence>
<evidence type="ECO:0000256" key="3">
    <source>
        <dbReference type="ARBA" id="ARBA00023008"/>
    </source>
</evidence>
<dbReference type="GO" id="GO:0042438">
    <property type="term" value="P:melanin biosynthetic process"/>
    <property type="evidence" value="ECO:0007669"/>
    <property type="project" value="InterPro"/>
</dbReference>
<dbReference type="PROSITE" id="PS51318">
    <property type="entry name" value="TAT"/>
    <property type="match status" value="1"/>
</dbReference>
<dbReference type="RefSeq" id="WP_146478561.1">
    <property type="nucleotide sequence ID" value="NZ_CP042266.1"/>
</dbReference>
<reference evidence="4 5" key="1">
    <citation type="submission" date="2019-07" db="EMBL/GenBank/DDBJ databases">
        <authorList>
            <person name="Zhu P."/>
        </authorList>
    </citation>
    <scope>NUCLEOTIDE SEQUENCE [LARGE SCALE GENOMIC DNA]</scope>
    <source>
        <strain evidence="4 5">SSL-25</strain>
    </source>
</reference>
<protein>
    <submittedName>
        <fullName evidence="4">Tyrosinase</fullName>
    </submittedName>
</protein>
<keyword evidence="3" id="KW-0186">Copper</keyword>
<sequence>MSGFTRRQAIGAVTGVAAGTALVGVATATADSAQPEAAAHGAKSAGPAPFDEVYQGRRIQGLPVEGEHHAHARAGHGATYRVLIDGRELHVMHHGKTGWSSSINHYERFRTPLDAARTAVISLKGAAVVPFDPTV</sequence>
<dbReference type="GO" id="GO:0005507">
    <property type="term" value="F:copper ion binding"/>
    <property type="evidence" value="ECO:0007669"/>
    <property type="project" value="InterPro"/>
</dbReference>
<dbReference type="InterPro" id="IPR023199">
    <property type="entry name" value="GriE/MELC1_sf"/>
</dbReference>
<dbReference type="Pfam" id="PF06236">
    <property type="entry name" value="MelC1"/>
    <property type="match status" value="1"/>
</dbReference>
<dbReference type="KEGG" id="sqz:FQU76_00660"/>
<keyword evidence="2" id="KW-0732">Signal</keyword>
<evidence type="ECO:0000313" key="4">
    <source>
        <dbReference type="EMBL" id="QDY75249.1"/>
    </source>
</evidence>
<dbReference type="OrthoDB" id="3405860at2"/>
<proteinExistence type="inferred from homology"/>
<evidence type="ECO:0000256" key="1">
    <source>
        <dbReference type="ARBA" id="ARBA00009871"/>
    </source>
</evidence>